<name>A0A2T4CX07_9GAMM</name>
<dbReference type="SUPFAM" id="SSF51182">
    <property type="entry name" value="RmlC-like cupins"/>
    <property type="match status" value="1"/>
</dbReference>
<evidence type="ECO:0000259" key="1">
    <source>
        <dbReference type="Pfam" id="PF07883"/>
    </source>
</evidence>
<evidence type="ECO:0000313" key="2">
    <source>
        <dbReference type="EMBL" id="PTB86091.1"/>
    </source>
</evidence>
<reference evidence="2" key="1">
    <citation type="submission" date="2018-03" db="EMBL/GenBank/DDBJ databases">
        <title>Cross-interface Injection: A General Nanoliter Liquid Handling Method Applied to Single Cells Genome Amplification Automated Nanoliter Liquid Handling Applied to Single Cell Multiple Displacement Amplification.</title>
        <authorList>
            <person name="Yun J."/>
            <person name="Xu P."/>
            <person name="Xu J."/>
            <person name="Dai X."/>
            <person name="Wang Y."/>
            <person name="Zheng X."/>
            <person name="Cao C."/>
            <person name="Yi Q."/>
            <person name="Zhu Y."/>
            <person name="Wang L."/>
            <person name="Dong Z."/>
            <person name="Huang Y."/>
            <person name="Huang L."/>
            <person name="Du W."/>
        </authorList>
    </citation>
    <scope>NUCLEOTIDE SEQUENCE [LARGE SCALE GENOMIC DNA]</scope>
    <source>
        <strain evidence="2">Z-D3-2</strain>
    </source>
</reference>
<dbReference type="InterPro" id="IPR011051">
    <property type="entry name" value="RmlC_Cupin_sf"/>
</dbReference>
<proteinExistence type="predicted"/>
<dbReference type="Gene3D" id="2.60.120.10">
    <property type="entry name" value="Jelly Rolls"/>
    <property type="match status" value="1"/>
</dbReference>
<sequence>MKPQIQRFQSNNEYFFVEGCYINELSNQSEDHELSIAQARVEPGVTTQWHQLRKTTERYVILEGNGAVEIGDHVPQTVNPGDVVIIPPNTRQRITNTSSKDLIFLALCTPRFEAENYQSDLT</sequence>
<dbReference type="Pfam" id="PF07883">
    <property type="entry name" value="Cupin_2"/>
    <property type="match status" value="1"/>
</dbReference>
<dbReference type="CDD" id="cd02214">
    <property type="entry name" value="cupin_MJ1618"/>
    <property type="match status" value="1"/>
</dbReference>
<dbReference type="InterPro" id="IPR052044">
    <property type="entry name" value="PKS_Associated_Protein"/>
</dbReference>
<feature type="domain" description="Cupin type-2" evidence="1">
    <location>
        <begin position="40"/>
        <end position="107"/>
    </location>
</feature>
<dbReference type="InterPro" id="IPR013096">
    <property type="entry name" value="Cupin_2"/>
</dbReference>
<accession>A0A2T4CX07</accession>
<dbReference type="InterPro" id="IPR014710">
    <property type="entry name" value="RmlC-like_jellyroll"/>
</dbReference>
<dbReference type="AlphaFoldDB" id="A0A2T4CX07"/>
<dbReference type="EMBL" id="PYVN01000040">
    <property type="protein sequence ID" value="PTB86091.1"/>
    <property type="molecule type" value="Genomic_DNA"/>
</dbReference>
<dbReference type="PANTHER" id="PTHR36114:SF1">
    <property type="entry name" value="16.7 KDA PROTEIN IN WHIE LOCUS"/>
    <property type="match status" value="1"/>
</dbReference>
<gene>
    <name evidence="2" type="ORF">C9940_03795</name>
</gene>
<comment type="caution">
    <text evidence="2">The sequence shown here is derived from an EMBL/GenBank/DDBJ whole genome shotgun (WGS) entry which is preliminary data.</text>
</comment>
<protein>
    <submittedName>
        <fullName evidence="2">Cupin domain-containing protein</fullName>
    </submittedName>
</protein>
<dbReference type="PANTHER" id="PTHR36114">
    <property type="entry name" value="16.7 KDA PROTEIN IN WHIE LOCUS"/>
    <property type="match status" value="1"/>
</dbReference>
<organism evidence="2">
    <name type="scientific">Pseudidiomarina aestuarii</name>
    <dbReference type="NCBI Taxonomy" id="624146"/>
    <lineage>
        <taxon>Bacteria</taxon>
        <taxon>Pseudomonadati</taxon>
        <taxon>Pseudomonadota</taxon>
        <taxon>Gammaproteobacteria</taxon>
        <taxon>Alteromonadales</taxon>
        <taxon>Idiomarinaceae</taxon>
        <taxon>Pseudidiomarina</taxon>
    </lineage>
</organism>